<organism evidence="1 2">
    <name type="scientific">Nocardioides acrostichi</name>
    <dbReference type="NCBI Taxonomy" id="2784339"/>
    <lineage>
        <taxon>Bacteria</taxon>
        <taxon>Bacillati</taxon>
        <taxon>Actinomycetota</taxon>
        <taxon>Actinomycetes</taxon>
        <taxon>Propionibacteriales</taxon>
        <taxon>Nocardioidaceae</taxon>
        <taxon>Nocardioides</taxon>
    </lineage>
</organism>
<keyword evidence="2" id="KW-1185">Reference proteome</keyword>
<dbReference type="EMBL" id="JADIVZ010000005">
    <property type="protein sequence ID" value="MBF4162433.1"/>
    <property type="molecule type" value="Genomic_DNA"/>
</dbReference>
<evidence type="ECO:0000313" key="1">
    <source>
        <dbReference type="EMBL" id="MBF4162433.1"/>
    </source>
</evidence>
<reference evidence="1" key="1">
    <citation type="submission" date="2020-11" db="EMBL/GenBank/DDBJ databases">
        <title>Nocardioides sp. CBS4Y-1, whole genome shotgun sequence.</title>
        <authorList>
            <person name="Tuo L."/>
        </authorList>
    </citation>
    <scope>NUCLEOTIDE SEQUENCE</scope>
    <source>
        <strain evidence="1">CBS4Y-1</strain>
    </source>
</reference>
<protein>
    <submittedName>
        <fullName evidence="1">Nuclear transport factor 2 family protein</fullName>
    </submittedName>
</protein>
<accession>A0A930UX10</accession>
<dbReference type="AlphaFoldDB" id="A0A930UX10"/>
<comment type="caution">
    <text evidence="1">The sequence shown here is derived from an EMBL/GenBank/DDBJ whole genome shotgun (WGS) entry which is preliminary data.</text>
</comment>
<evidence type="ECO:0000313" key="2">
    <source>
        <dbReference type="Proteomes" id="UP000656804"/>
    </source>
</evidence>
<dbReference type="RefSeq" id="WP_194503686.1">
    <property type="nucleotide sequence ID" value="NZ_JADIVZ010000005.1"/>
</dbReference>
<sequence length="146" mass="16198">MNESTEECVALQLQRLSLALQLGAARPALACFTSEASFYGDDLDEEVHGAADLGCYLEELAEGPVPTWEPVRVRARRRHGLIWFVAACDAVVRYPDGLSERTQLRVSGVLVKHSRRWLFDLLEVSRPSSAREELWISVGAGQQTTA</sequence>
<dbReference type="Proteomes" id="UP000656804">
    <property type="component" value="Unassembled WGS sequence"/>
</dbReference>
<name>A0A930UX10_9ACTN</name>
<gene>
    <name evidence="1" type="ORF">ISG29_12090</name>
</gene>
<proteinExistence type="predicted"/>